<dbReference type="InterPro" id="IPR036361">
    <property type="entry name" value="SAP_dom_sf"/>
</dbReference>
<proteinExistence type="predicted"/>
<reference evidence="1 2" key="1">
    <citation type="submission" date="2017-09" db="EMBL/GenBank/DDBJ databases">
        <title>Large-scale bioinformatics analysis of Bacillus genomes uncovers conserved roles of natural products in bacterial physiology.</title>
        <authorList>
            <consortium name="Agbiome Team Llc"/>
            <person name="Bleich R.M."/>
            <person name="Kirk G.J."/>
            <person name="Santa Maria K.C."/>
            <person name="Allen S.E."/>
            <person name="Farag S."/>
            <person name="Shank E.A."/>
            <person name="Bowers A."/>
        </authorList>
    </citation>
    <scope>NUCLEOTIDE SEQUENCE [LARGE SCALE GENOMIC DNA]</scope>
    <source>
        <strain evidence="1 2">AFS005140</strain>
    </source>
</reference>
<sequence length="33" mass="3597">MEIQSLLDQSGIEYKANATKAELITLLEGDMNG</sequence>
<organism evidence="1 2">
    <name type="scientific">Bacillus thuringiensis</name>
    <dbReference type="NCBI Taxonomy" id="1428"/>
    <lineage>
        <taxon>Bacteria</taxon>
        <taxon>Bacillati</taxon>
        <taxon>Bacillota</taxon>
        <taxon>Bacilli</taxon>
        <taxon>Bacillales</taxon>
        <taxon>Bacillaceae</taxon>
        <taxon>Bacillus</taxon>
        <taxon>Bacillus cereus group</taxon>
    </lineage>
</organism>
<gene>
    <name evidence="1" type="ORF">CN495_30515</name>
</gene>
<evidence type="ECO:0000313" key="1">
    <source>
        <dbReference type="EMBL" id="PER43774.1"/>
    </source>
</evidence>
<dbReference type="InterPro" id="IPR036269">
    <property type="entry name" value="Rho_N_sf"/>
</dbReference>
<evidence type="ECO:0000313" key="2">
    <source>
        <dbReference type="Proteomes" id="UP000219897"/>
    </source>
</evidence>
<evidence type="ECO:0008006" key="3">
    <source>
        <dbReference type="Google" id="ProtNLM"/>
    </source>
</evidence>
<dbReference type="EMBL" id="NTYF01000166">
    <property type="protein sequence ID" value="PER43774.1"/>
    <property type="molecule type" value="Genomic_DNA"/>
</dbReference>
<dbReference type="SUPFAM" id="SSF68912">
    <property type="entry name" value="Rho N-terminal domain-like"/>
    <property type="match status" value="1"/>
</dbReference>
<dbReference type="AlphaFoldDB" id="A0ABD6S318"/>
<dbReference type="Proteomes" id="UP000219897">
    <property type="component" value="Unassembled WGS sequence"/>
</dbReference>
<protein>
    <recommendedName>
        <fullName evidence="3">HeH/LEM domain-containing protein</fullName>
    </recommendedName>
</protein>
<accession>A0ABD6S318</accession>
<name>A0ABD6S318_BACTU</name>
<comment type="caution">
    <text evidence="1">The sequence shown here is derived from an EMBL/GenBank/DDBJ whole genome shotgun (WGS) entry which is preliminary data.</text>
</comment>
<dbReference type="Gene3D" id="1.10.720.30">
    <property type="entry name" value="SAP domain"/>
    <property type="match status" value="1"/>
</dbReference>